<dbReference type="PANTHER" id="PTHR10322">
    <property type="entry name" value="DNA POLYMERASE CATALYTIC SUBUNIT"/>
    <property type="match status" value="1"/>
</dbReference>
<protein>
    <recommendedName>
        <fullName evidence="3">DNA polymerase</fullName>
        <ecNumber evidence="2">2.7.7.7</ecNumber>
    </recommendedName>
</protein>
<dbReference type="PROSITE" id="PS50818">
    <property type="entry name" value="INTEIN_C_TER"/>
    <property type="match status" value="1"/>
</dbReference>
<feature type="domain" description="DOD-type homing endonuclease" evidence="11">
    <location>
        <begin position="763"/>
        <end position="913"/>
    </location>
</feature>
<keyword evidence="5" id="KW-0548">Nucleotidyltransferase</keyword>
<dbReference type="SMART" id="SM00486">
    <property type="entry name" value="POLBc"/>
    <property type="match status" value="1"/>
</dbReference>
<gene>
    <name evidence="13" type="ORF">GW779_02125</name>
    <name evidence="12" type="ORF">GW910_04040</name>
</gene>
<dbReference type="GO" id="GO:0000166">
    <property type="term" value="F:nucleotide binding"/>
    <property type="evidence" value="ECO:0007669"/>
    <property type="project" value="InterPro"/>
</dbReference>
<dbReference type="Pfam" id="PF00136">
    <property type="entry name" value="DNA_pol_B"/>
    <property type="match status" value="2"/>
</dbReference>
<comment type="caution">
    <text evidence="12">The sequence shown here is derived from an EMBL/GenBank/DDBJ whole genome shotgun (WGS) entry which is preliminary data.</text>
</comment>
<dbReference type="Gene3D" id="3.90.1600.10">
    <property type="entry name" value="Palm domain of DNA polymerase"/>
    <property type="match status" value="2"/>
</dbReference>
<evidence type="ECO:0000256" key="3">
    <source>
        <dbReference type="ARBA" id="ARBA00015749"/>
    </source>
</evidence>
<name>A0A8J8CEQ2_9ARCH</name>
<reference evidence="12" key="1">
    <citation type="submission" date="2019-11" db="EMBL/GenBank/DDBJ databases">
        <title>Lipid analysis of CO2-rich subsurface aquifers suggests an autotrophy-based deep biosphere with lysolipids enriched in CPR bacteria.</title>
        <authorList>
            <person name="Probst A.J."/>
            <person name="Elling F.J."/>
            <person name="Castelle C.J."/>
            <person name="Zhu Q."/>
            <person name="Elvert M."/>
            <person name="Birarda G."/>
            <person name="Holman H.-Y."/>
            <person name="Lane K.R."/>
            <person name="Ladd B."/>
            <person name="Ryan M.C."/>
            <person name="Woyke T."/>
            <person name="Hinrichs K.-U."/>
            <person name="Banfield J.F."/>
        </authorList>
    </citation>
    <scope>NUCLEOTIDE SEQUENCE</scope>
    <source>
        <strain evidence="12">CG_2015-01_33_1645</strain>
        <strain evidence="13">CG_2015-04_33_537</strain>
    </source>
</reference>
<dbReference type="Pfam" id="PF03104">
    <property type="entry name" value="DNA_pol_B_exo1"/>
    <property type="match status" value="1"/>
</dbReference>
<evidence type="ECO:0000256" key="4">
    <source>
        <dbReference type="ARBA" id="ARBA00022679"/>
    </source>
</evidence>
<keyword evidence="8" id="KW-0651">Protein splicing</keyword>
<dbReference type="InterPro" id="IPR043502">
    <property type="entry name" value="DNA/RNA_pol_sf"/>
</dbReference>
<dbReference type="NCBIfam" id="TIGR01445">
    <property type="entry name" value="intein_Nterm"/>
    <property type="match status" value="1"/>
</dbReference>
<evidence type="ECO:0000256" key="5">
    <source>
        <dbReference type="ARBA" id="ARBA00022695"/>
    </source>
</evidence>
<evidence type="ECO:0000256" key="7">
    <source>
        <dbReference type="ARBA" id="ARBA00022932"/>
    </source>
</evidence>
<evidence type="ECO:0000256" key="8">
    <source>
        <dbReference type="ARBA" id="ARBA00023000"/>
    </source>
</evidence>
<dbReference type="GO" id="GO:0006261">
    <property type="term" value="P:DNA-templated DNA replication"/>
    <property type="evidence" value="ECO:0007669"/>
    <property type="project" value="TreeGrafter"/>
</dbReference>
<proteinExistence type="inferred from homology"/>
<evidence type="ECO:0000256" key="9">
    <source>
        <dbReference type="ARBA" id="ARBA00023125"/>
    </source>
</evidence>
<dbReference type="EMBL" id="JAACVF010000101">
    <property type="protein sequence ID" value="NCN65220.1"/>
    <property type="molecule type" value="Genomic_DNA"/>
</dbReference>
<dbReference type="SUPFAM" id="SSF56672">
    <property type="entry name" value="DNA/RNA polymerases"/>
    <property type="match status" value="1"/>
</dbReference>
<dbReference type="InterPro" id="IPR006133">
    <property type="entry name" value="DNA-dir_DNA_pol_B_exonuc"/>
</dbReference>
<dbReference type="InterPro" id="IPR003587">
    <property type="entry name" value="Hint_dom_N"/>
</dbReference>
<dbReference type="InterPro" id="IPR004860">
    <property type="entry name" value="LAGLIDADG_dom"/>
</dbReference>
<comment type="catalytic activity">
    <reaction evidence="10">
        <text>DNA(n) + a 2'-deoxyribonucleoside 5'-triphosphate = DNA(n+1) + diphosphate</text>
        <dbReference type="Rhea" id="RHEA:22508"/>
        <dbReference type="Rhea" id="RHEA-COMP:17339"/>
        <dbReference type="Rhea" id="RHEA-COMP:17340"/>
        <dbReference type="ChEBI" id="CHEBI:33019"/>
        <dbReference type="ChEBI" id="CHEBI:61560"/>
        <dbReference type="ChEBI" id="CHEBI:173112"/>
        <dbReference type="EC" id="2.7.7.7"/>
    </reaction>
</comment>
<dbReference type="InterPro" id="IPR003586">
    <property type="entry name" value="Hint_dom_C"/>
</dbReference>
<dbReference type="InterPro" id="IPR036844">
    <property type="entry name" value="Hint_dom_sf"/>
</dbReference>
<dbReference type="EMBL" id="JAACQH010000038">
    <property type="protein sequence ID" value="NCS91207.1"/>
    <property type="molecule type" value="Genomic_DNA"/>
</dbReference>
<dbReference type="InterPro" id="IPR023211">
    <property type="entry name" value="DNA_pol_palm_dom_sf"/>
</dbReference>
<dbReference type="SUPFAM" id="SSF53098">
    <property type="entry name" value="Ribonuclease H-like"/>
    <property type="match status" value="1"/>
</dbReference>
<dbReference type="Gene3D" id="1.10.132.60">
    <property type="entry name" value="DNA polymerase family B, C-terminal domain"/>
    <property type="match status" value="1"/>
</dbReference>
<sequence>MKTLLDIDYIIENNAPIIRLFYKISDEQEGTEGINEGNFDGKNGRKEVAYIWNFTPYFYAVPKEDIEKLEDAIKQQNLAAITKTERVKKFYQNYEVMIIKIYVNLPSDIKNIRGVIRTLPDCKEIYEANIPFTERYIIDKNKTFLESDKNLIIGAFDIETYNPKIASRPNTDPILAISYVEGILGNGHVKNTYTYKKVWTWKKSGHDFVESCESESGMLRKFGQTIRDRDIDILVSYNGDNYDFKYLQERAKILKFLSPISFGKFDGVEKQLKFEKSGISVAAFIDGLPHIDLFPIARQLFSLPKYDLNNVYYEIYGKKGKEDLDKAKIYEIWNDAGKNETCRENLDKFFKYSLKDSEIALEIALSLLPLYFELSHLTGLPLQKTTRMGSGMRVEHLLMKKSYEKNLLIPNKRNTSLNPEEETYAGGFVLEPEKGLHNNIVVFDFRSLYPSIIISLNIDPMTINCLCCENENDNKISINNSTFWFCKKKIGFIPEVLRSLVERRIELKNLMKNEEKLEKKKILDVQQQALKILVNSAYGYMGFARARWYSKECAESVTAYGRKYIQQVMDEARRVNFKVIYGDSLPYDRYIFIKFNNKDIMPVKIGELYDKYKDKEYKCISGISTLAMDKNKKVVFKPVKRVIRHEYNGKLLKIITKYGSTIVTPQHSVYSFNDKTKDICLVDANNLKKGDKLISLTNPKINVKYKEGYIFDIVEIDMGEYSKELVLYSDNVHLSFHVWVGGKNAKTRKIPRYWTLDKNLAWLLGFYCANGSVSDVLTKSGRKCILSFGGQNKELIKKVKSILDTKTGTSTKIIKDYDKRINKKMFYCRISSMPVIALFQYGFNAGNVNESKKVPWFIFTAEETLRKSFIKGYLNGDGNLKKDKRYVTPFIEFSAKSKELAAGLDFLFKTLKHGKNIRLQSAKDSKGNFCLAEITSIEEMPNEKYVYDLEVEGTHNFVDAEGMILVHNTDSIFLTKANKGKDELLTDANKFLKFINNSLPGMMELDLQGFYHTGIFITKKRYALMEEDGRLIVKGLETKRRDWSNIAKGAQKEVLMLILKEKNIKKAVDFVRKKIKDIKEGNVGKEDLAIYTKLTRSVDSYIQKKEPHVTAVKRAMNKGINFEEGDIIAYIVTKNGKEINEKTMIAELVEEGNYDANYYIDNQILPAVMRIMEALDYSKDELKGMEKQMKLF</sequence>
<dbReference type="Gene3D" id="3.10.28.10">
    <property type="entry name" value="Homing endonucleases"/>
    <property type="match status" value="1"/>
</dbReference>
<dbReference type="GO" id="GO:0003677">
    <property type="term" value="F:DNA binding"/>
    <property type="evidence" value="ECO:0007669"/>
    <property type="project" value="UniProtKB-KW"/>
</dbReference>
<dbReference type="Gene3D" id="2.170.16.10">
    <property type="entry name" value="Hedgehog/Intein (Hint) domain"/>
    <property type="match status" value="1"/>
</dbReference>
<comment type="similarity">
    <text evidence="1">Belongs to the DNA polymerase type-B family.</text>
</comment>
<dbReference type="Proteomes" id="UP000768163">
    <property type="component" value="Unassembled WGS sequence"/>
</dbReference>
<dbReference type="EC" id="2.7.7.7" evidence="2"/>
<dbReference type="SMART" id="SM00306">
    <property type="entry name" value="HintN"/>
    <property type="match status" value="1"/>
</dbReference>
<dbReference type="Pfam" id="PF14528">
    <property type="entry name" value="LAGLIDADG_3"/>
    <property type="match status" value="1"/>
</dbReference>
<dbReference type="Gene3D" id="3.30.342.10">
    <property type="entry name" value="DNA Polymerase, chain B, domain 1"/>
    <property type="match status" value="1"/>
</dbReference>
<dbReference type="Proteomes" id="UP000738826">
    <property type="component" value="Unassembled WGS sequence"/>
</dbReference>
<evidence type="ECO:0000256" key="1">
    <source>
        <dbReference type="ARBA" id="ARBA00005755"/>
    </source>
</evidence>
<keyword evidence="4" id="KW-0808">Transferase</keyword>
<dbReference type="AlphaFoldDB" id="A0A8J8CEQ2"/>
<dbReference type="InterPro" id="IPR012337">
    <property type="entry name" value="RNaseH-like_sf"/>
</dbReference>
<dbReference type="PRINTS" id="PR00106">
    <property type="entry name" value="DNAPOLB"/>
</dbReference>
<organism evidence="12 14">
    <name type="scientific">Candidatus Altarchaeum hamiconexum</name>
    <dbReference type="NCBI Taxonomy" id="1803513"/>
    <lineage>
        <taxon>Archaea</taxon>
        <taxon>Candidatus Altarchaeota</taxon>
        <taxon>Candidatus Altiarchaeia</taxon>
        <taxon>Candidatus Altarchaeales</taxon>
        <taxon>Candidatus Altarchaeaceae</taxon>
        <taxon>Candidatus Altarchaeum</taxon>
    </lineage>
</organism>
<accession>A0A8J8CEQ2</accession>
<dbReference type="InterPro" id="IPR006172">
    <property type="entry name" value="DNA-dir_DNA_pol_B"/>
</dbReference>
<evidence type="ECO:0000256" key="10">
    <source>
        <dbReference type="ARBA" id="ARBA00049244"/>
    </source>
</evidence>
<evidence type="ECO:0000313" key="14">
    <source>
        <dbReference type="Proteomes" id="UP000768163"/>
    </source>
</evidence>
<dbReference type="InterPro" id="IPR036397">
    <property type="entry name" value="RNaseH_sf"/>
</dbReference>
<dbReference type="InterPro" id="IPR030934">
    <property type="entry name" value="Intein_C"/>
</dbReference>
<dbReference type="InterPro" id="IPR006142">
    <property type="entry name" value="INTEIN"/>
</dbReference>
<dbReference type="InterPro" id="IPR027434">
    <property type="entry name" value="Homing_endonucl"/>
</dbReference>
<keyword evidence="7" id="KW-0239">DNA-directed DNA polymerase</keyword>
<dbReference type="SUPFAM" id="SSF55608">
    <property type="entry name" value="Homing endonucleases"/>
    <property type="match status" value="2"/>
</dbReference>
<keyword evidence="6" id="KW-0068">Autocatalytic cleavage</keyword>
<dbReference type="Gene3D" id="3.30.420.10">
    <property type="entry name" value="Ribonuclease H-like superfamily/Ribonuclease H"/>
    <property type="match status" value="1"/>
</dbReference>
<dbReference type="InterPro" id="IPR050240">
    <property type="entry name" value="DNA_pol_type-B"/>
</dbReference>
<dbReference type="GO" id="GO:0004519">
    <property type="term" value="F:endonuclease activity"/>
    <property type="evidence" value="ECO:0007669"/>
    <property type="project" value="InterPro"/>
</dbReference>
<dbReference type="SUPFAM" id="SSF51294">
    <property type="entry name" value="Hedgehog/intein (Hint) domain"/>
    <property type="match status" value="1"/>
</dbReference>
<dbReference type="InterPro" id="IPR042087">
    <property type="entry name" value="DNA_pol_B_thumb"/>
</dbReference>
<evidence type="ECO:0000256" key="2">
    <source>
        <dbReference type="ARBA" id="ARBA00012417"/>
    </source>
</evidence>
<dbReference type="InterPro" id="IPR006141">
    <property type="entry name" value="Intein_N"/>
</dbReference>
<evidence type="ECO:0000256" key="6">
    <source>
        <dbReference type="ARBA" id="ARBA00022813"/>
    </source>
</evidence>
<evidence type="ECO:0000313" key="12">
    <source>
        <dbReference type="EMBL" id="NCN65220.1"/>
    </source>
</evidence>
<dbReference type="PROSITE" id="PS50819">
    <property type="entry name" value="INTEIN_ENDONUCLEASE"/>
    <property type="match status" value="1"/>
</dbReference>
<dbReference type="PANTHER" id="PTHR10322:SF23">
    <property type="entry name" value="DNA POLYMERASE DELTA CATALYTIC SUBUNIT"/>
    <property type="match status" value="1"/>
</dbReference>
<evidence type="ECO:0000259" key="11">
    <source>
        <dbReference type="PROSITE" id="PS50819"/>
    </source>
</evidence>
<dbReference type="InterPro" id="IPR004042">
    <property type="entry name" value="Intein_endonuc_central"/>
</dbReference>
<dbReference type="PRINTS" id="PR00379">
    <property type="entry name" value="INTEIN"/>
</dbReference>
<dbReference type="GO" id="GO:0016539">
    <property type="term" value="P:intein-mediated protein splicing"/>
    <property type="evidence" value="ECO:0007669"/>
    <property type="project" value="InterPro"/>
</dbReference>
<dbReference type="GO" id="GO:0003887">
    <property type="term" value="F:DNA-directed DNA polymerase activity"/>
    <property type="evidence" value="ECO:0007669"/>
    <property type="project" value="UniProtKB-KW"/>
</dbReference>
<dbReference type="CDD" id="cd00081">
    <property type="entry name" value="Hint"/>
    <property type="match status" value="2"/>
</dbReference>
<dbReference type="SMART" id="SM00305">
    <property type="entry name" value="HintC"/>
    <property type="match status" value="1"/>
</dbReference>
<evidence type="ECO:0000313" key="13">
    <source>
        <dbReference type="EMBL" id="NCS91207.1"/>
    </source>
</evidence>
<dbReference type="NCBIfam" id="TIGR01443">
    <property type="entry name" value="intein_Cterm"/>
    <property type="match status" value="1"/>
</dbReference>
<keyword evidence="9" id="KW-0238">DNA-binding</keyword>
<dbReference type="InterPro" id="IPR006134">
    <property type="entry name" value="DNA-dir_DNA_pol_B_multi_dom"/>
</dbReference>
<dbReference type="PROSITE" id="PS50817">
    <property type="entry name" value="INTEIN_N_TER"/>
    <property type="match status" value="1"/>
</dbReference>